<dbReference type="InterPro" id="IPR024584">
    <property type="entry name" value="Tuberin_N"/>
</dbReference>
<keyword evidence="1" id="KW-0343">GTPase activation</keyword>
<dbReference type="InterPro" id="IPR016024">
    <property type="entry name" value="ARM-type_fold"/>
</dbReference>
<dbReference type="Pfam" id="PF03542">
    <property type="entry name" value="Tuberin"/>
    <property type="match status" value="1"/>
</dbReference>
<dbReference type="Gene3D" id="1.25.10.10">
    <property type="entry name" value="Leucine-rich Repeat Variant"/>
    <property type="match status" value="1"/>
</dbReference>
<reference evidence="4 5" key="1">
    <citation type="submission" date="2023-01" db="EMBL/GenBank/DDBJ databases">
        <title>Analysis of 21 Apiospora genomes using comparative genomics revels a genus with tremendous synthesis potential of carbohydrate active enzymes and secondary metabolites.</title>
        <authorList>
            <person name="Sorensen T."/>
        </authorList>
    </citation>
    <scope>NUCLEOTIDE SEQUENCE [LARGE SCALE GENOMIC DNA]</scope>
    <source>
        <strain evidence="4 5">CBS 83171</strain>
    </source>
</reference>
<keyword evidence="5" id="KW-1185">Reference proteome</keyword>
<accession>A0ABR1TML9</accession>
<dbReference type="InterPro" id="IPR035974">
    <property type="entry name" value="Rap/Ran-GAP_sf"/>
</dbReference>
<dbReference type="InterPro" id="IPR000331">
    <property type="entry name" value="Rap/Ran_GAP_dom"/>
</dbReference>
<proteinExistence type="predicted"/>
<gene>
    <name evidence="4" type="ORF">PG996_015866</name>
</gene>
<name>A0ABR1TML9_9PEZI</name>
<evidence type="ECO:0000256" key="2">
    <source>
        <dbReference type="SAM" id="MobiDB-lite"/>
    </source>
</evidence>
<organism evidence="4 5">
    <name type="scientific">Apiospora saccharicola</name>
    <dbReference type="NCBI Taxonomy" id="335842"/>
    <lineage>
        <taxon>Eukaryota</taxon>
        <taxon>Fungi</taxon>
        <taxon>Dikarya</taxon>
        <taxon>Ascomycota</taxon>
        <taxon>Pezizomycotina</taxon>
        <taxon>Sordariomycetes</taxon>
        <taxon>Xylariomycetidae</taxon>
        <taxon>Amphisphaeriales</taxon>
        <taxon>Apiosporaceae</taxon>
        <taxon>Apiospora</taxon>
    </lineage>
</organism>
<dbReference type="Gene3D" id="3.40.50.11210">
    <property type="entry name" value="Rap/Ran-GAP"/>
    <property type="match status" value="1"/>
</dbReference>
<feature type="compositionally biased region" description="Polar residues" evidence="2">
    <location>
        <begin position="23"/>
        <end position="39"/>
    </location>
</feature>
<feature type="region of interest" description="Disordered" evidence="2">
    <location>
        <begin position="648"/>
        <end position="675"/>
    </location>
</feature>
<protein>
    <submittedName>
        <fullName evidence="4">GTPase activating protein</fullName>
    </submittedName>
</protein>
<dbReference type="PROSITE" id="PS50085">
    <property type="entry name" value="RAPGAP"/>
    <property type="match status" value="1"/>
</dbReference>
<feature type="region of interest" description="Disordered" evidence="2">
    <location>
        <begin position="1519"/>
        <end position="1540"/>
    </location>
</feature>
<feature type="region of interest" description="Disordered" evidence="2">
    <location>
        <begin position="1571"/>
        <end position="1593"/>
    </location>
</feature>
<evidence type="ECO:0000313" key="4">
    <source>
        <dbReference type="EMBL" id="KAK8047802.1"/>
    </source>
</evidence>
<comment type="caution">
    <text evidence="4">The sequence shown here is derived from an EMBL/GenBank/DDBJ whole genome shotgun (WGS) entry which is preliminary data.</text>
</comment>
<evidence type="ECO:0000259" key="3">
    <source>
        <dbReference type="PROSITE" id="PS50085"/>
    </source>
</evidence>
<dbReference type="SUPFAM" id="SSF111347">
    <property type="entry name" value="Rap/Ran-GAP"/>
    <property type="match status" value="1"/>
</dbReference>
<dbReference type="InterPro" id="IPR018515">
    <property type="entry name" value="Tuberin-type_domain"/>
</dbReference>
<dbReference type="InterPro" id="IPR011989">
    <property type="entry name" value="ARM-like"/>
</dbReference>
<sequence length="1612" mass="178328">MLRRLVSLGQEAGEGQAKDDSMPQPSSADDISSPQEPKINTGTIASVFKGLAGAAKLTKSPPAPLTTTGSIARAHITEQLHESGSHGLPQHHLEAFELLKNGNTIERVAAASQLRYAVEDYPLNPVLNIWYAAKDLIDPSNAATARSAVWALLTACVKHPGSTDLERKEYFQTITSPASPDDFHLQLAALVDLTKRGRSLSGFEYDIFPIVTNWLGAKFTSVRAARKQASRSKGKAAAVGEDKDFADIFALTTDLIKFNSGVLDKNATQCLLDTLVSICMTTGNTDDLRACIGVMDAIVTFGAIPDDKLKDFVQVLCSIHSMVPMLQKGAWHTLSMLCRSHNGHAVVRLLLGALSDLPLDQEKGGPDKQKIVIREVRGSLSVLNKLVSKSSEKGYPAVPFTTLLDGLSAVLKVTAAWKIQLDIIRLANTLLGTPQTKVNPMVVDEDWVSLLDIVATCLEGVSKIVPGLKEPITSPFNRILDTAIVSDEVARLIGRIEQLITEQSGSLLQRQDCILFLARIHVVLPDSAAILVLNYFKEFRCCFPSDTQWESNLRLVLDALFANRHRSSELRVMAVQAITEVYEMIELIHDQLDQDFVPSLMKSLLAGVTEEIDIEVLQEIVSFTTAIASNADYPLFDHIIEKLQTVLQSPPHPSSTTPGSNQTPAPPSSPDLNRTSQSLSDVVVRGYIWIFLQTMNTDVAKTQRLFDILVSVAKSNSAEIDARLSAMKLLFRLRADWANRIFVTEHTDTAHVAAILYRTEASLARKLAGEAAHLTRTSRSEAGGLGRTSRGRSFNQGQLDKPLSSLASIRSGNSAKAAAATRYQQSWSASDTDALPEQTSRIACSVVYSYAPESEPDGNSVDIRNAVLPMVDWLDTVVALLQQFCDWEIYSFILVYLPSQLSNHSIFKSAVPQIQELRRLVCEQIKTTGFLEPHTSTGLRRSDVATCLFHTLTMILSYHKHFQKTEEDEIVGTFTRGIGHWDRSTKVCLHALSICCYELPMSTSKALVTILQKMSQIVTQSSNAIHILEFLACLARLPSLYSNFRQDEYRIVFGICFRYLQYVREKKASQRMSTASDPSTQGLSSAPGDSLIHPNASDDLPQYVYALAYHVITFWFLALKLPDRAKEVSFISKNLFTDHDGNQVSEEQAQITIDFMQRAAYADVDESMPDPHFTAERFGEILKRRWLIGNSIVTIEQATGAGYAQITKRQPSGTSSYMIHESFKAPPSHQERIANDIKGDGTQAQGNTVLPSHLLVHLFSTLPLPDQARPIPLPQDEAIDRAMRTFDRSPTVDGHKVGVIYIGEGQTKETEILANVSGSSEYLEFLNGLGTLTRLKDATNNMQGLDRQYDTDGEYTFCWRDRVSEVVFHVTTQMPTNLEHDPQCTLKKRHIGNDFVNIIFNDSGLPFKFDTFPSQFNYVNIVITPESRASFVATRQRTPIDVKESFYQVQVMSKPGFPEVSPAADMKIVSLRALPDFIRLLALNASVFSMVWSSRDIGEFVSPWRNRLREIARLRERFGPKYGMTPSPPGTSLGVTSNSGGGQLDANRAASTVRDSFSSLRRSSVATFFSTNSDQNSHSHRSSMLSTTPTENTEINHCTDSLVETVDFSKWG</sequence>
<dbReference type="InterPro" id="IPR027107">
    <property type="entry name" value="Tuberin/Ral-act_asu"/>
</dbReference>
<dbReference type="SUPFAM" id="SSF48371">
    <property type="entry name" value="ARM repeat"/>
    <property type="match status" value="1"/>
</dbReference>
<dbReference type="EMBL" id="JAQQWM010000009">
    <property type="protein sequence ID" value="KAK8047802.1"/>
    <property type="molecule type" value="Genomic_DNA"/>
</dbReference>
<feature type="region of interest" description="Disordered" evidence="2">
    <location>
        <begin position="1"/>
        <end position="39"/>
    </location>
</feature>
<dbReference type="PANTHER" id="PTHR10063">
    <property type="entry name" value="TUBERIN"/>
    <property type="match status" value="1"/>
</dbReference>
<evidence type="ECO:0000256" key="1">
    <source>
        <dbReference type="ARBA" id="ARBA00022468"/>
    </source>
</evidence>
<dbReference type="Proteomes" id="UP001446871">
    <property type="component" value="Unassembled WGS sequence"/>
</dbReference>
<dbReference type="Pfam" id="PF11864">
    <property type="entry name" value="DUF3384"/>
    <property type="match status" value="1"/>
</dbReference>
<evidence type="ECO:0000313" key="5">
    <source>
        <dbReference type="Proteomes" id="UP001446871"/>
    </source>
</evidence>
<dbReference type="Pfam" id="PF02145">
    <property type="entry name" value="Rap_GAP"/>
    <property type="match status" value="1"/>
</dbReference>
<feature type="region of interest" description="Disordered" evidence="2">
    <location>
        <begin position="778"/>
        <end position="799"/>
    </location>
</feature>
<feature type="domain" description="Rap-GAP" evidence="3">
    <location>
        <begin position="1283"/>
        <end position="1518"/>
    </location>
</feature>
<dbReference type="PANTHER" id="PTHR10063:SF0">
    <property type="entry name" value="TUBERIN"/>
    <property type="match status" value="1"/>
</dbReference>